<evidence type="ECO:0000259" key="3">
    <source>
        <dbReference type="Pfam" id="PF00561"/>
    </source>
</evidence>
<accession>A0A1B6D1P8</accession>
<dbReference type="InterPro" id="IPR029058">
    <property type="entry name" value="AB_hydrolase_fold"/>
</dbReference>
<dbReference type="EMBL" id="GEDC01017688">
    <property type="protein sequence ID" value="JAS19610.1"/>
    <property type="molecule type" value="Transcribed_RNA"/>
</dbReference>
<comment type="similarity">
    <text evidence="1">Belongs to the AB hydrolase superfamily.</text>
</comment>
<organism evidence="4">
    <name type="scientific">Clastoptera arizonana</name>
    <name type="common">Arizona spittle bug</name>
    <dbReference type="NCBI Taxonomy" id="38151"/>
    <lineage>
        <taxon>Eukaryota</taxon>
        <taxon>Metazoa</taxon>
        <taxon>Ecdysozoa</taxon>
        <taxon>Arthropoda</taxon>
        <taxon>Hexapoda</taxon>
        <taxon>Insecta</taxon>
        <taxon>Pterygota</taxon>
        <taxon>Neoptera</taxon>
        <taxon>Paraneoptera</taxon>
        <taxon>Hemiptera</taxon>
        <taxon>Auchenorrhyncha</taxon>
        <taxon>Cercopoidea</taxon>
        <taxon>Clastopteridae</taxon>
        <taxon>Clastoptera</taxon>
    </lineage>
</organism>
<dbReference type="GO" id="GO:0016020">
    <property type="term" value="C:membrane"/>
    <property type="evidence" value="ECO:0007669"/>
    <property type="project" value="TreeGrafter"/>
</dbReference>
<gene>
    <name evidence="4" type="ORF">g.34580</name>
</gene>
<name>A0A1B6D1P8_9HEMI</name>
<dbReference type="Pfam" id="PF00561">
    <property type="entry name" value="Abhydrolase_1"/>
    <property type="match status" value="1"/>
</dbReference>
<protein>
    <recommendedName>
        <fullName evidence="3">AB hydrolase-1 domain-containing protein</fullName>
    </recommendedName>
</protein>
<feature type="domain" description="AB hydrolase-1" evidence="3">
    <location>
        <begin position="29"/>
        <end position="145"/>
    </location>
</feature>
<evidence type="ECO:0000313" key="4">
    <source>
        <dbReference type="EMBL" id="JAS19610.1"/>
    </source>
</evidence>
<dbReference type="PANTHER" id="PTHR43798">
    <property type="entry name" value="MONOACYLGLYCEROL LIPASE"/>
    <property type="match status" value="1"/>
</dbReference>
<dbReference type="InterPro" id="IPR000073">
    <property type="entry name" value="AB_hydrolase_1"/>
</dbReference>
<evidence type="ECO:0000256" key="1">
    <source>
        <dbReference type="ARBA" id="ARBA00008645"/>
    </source>
</evidence>
<sequence length="297" mass="33979">MEKMEMTEISIPVPWGIIAGKAWGDENNYPVLCVHGVFDNCDALNNLIQLLPESFYYVCIDFPGHGKSSPYPPGFVLVLLEYISSLLRVVNHFKWDKFYYLGHSAGSVPGILLASIVPEKVEKLILIDAYGVMINNIISELIESFERLLELEKRMKESQPPSYTLDEAVERVLSSRGLEITSENVKSFIGRSLIQRGEKFVFTTDQRFKINPYSLSKDQIKAVVVNIRCPVLFLQATETQIRLGSFLSESEFYLDILRDRRNVKIENVEGDHDVHITHPERLVPHIKSFLFSQLTRL</sequence>
<dbReference type="Gene3D" id="3.40.50.1820">
    <property type="entry name" value="alpha/beta hydrolase"/>
    <property type="match status" value="1"/>
</dbReference>
<evidence type="ECO:0000256" key="2">
    <source>
        <dbReference type="ARBA" id="ARBA00022801"/>
    </source>
</evidence>
<proteinExistence type="inferred from homology"/>
<dbReference type="InterPro" id="IPR050266">
    <property type="entry name" value="AB_hydrolase_sf"/>
</dbReference>
<dbReference type="GO" id="GO:0016787">
    <property type="term" value="F:hydrolase activity"/>
    <property type="evidence" value="ECO:0007669"/>
    <property type="project" value="UniProtKB-KW"/>
</dbReference>
<dbReference type="SUPFAM" id="SSF53474">
    <property type="entry name" value="alpha/beta-Hydrolases"/>
    <property type="match status" value="1"/>
</dbReference>
<dbReference type="PANTHER" id="PTHR43798:SF14">
    <property type="entry name" value="SERINE HYDROLASE-LIKE PROTEIN DDB_G0286239"/>
    <property type="match status" value="1"/>
</dbReference>
<reference evidence="4" key="1">
    <citation type="submission" date="2015-12" db="EMBL/GenBank/DDBJ databases">
        <title>De novo transcriptome assembly of four potential Pierce s Disease insect vectors from Arizona vineyards.</title>
        <authorList>
            <person name="Tassone E.E."/>
        </authorList>
    </citation>
    <scope>NUCLEOTIDE SEQUENCE</scope>
</reference>
<keyword evidence="2" id="KW-0378">Hydrolase</keyword>
<dbReference type="AlphaFoldDB" id="A0A1B6D1P8"/>
<dbReference type="ESTHER" id="9hemi-a0a1b6d1p8">
    <property type="family name" value="SERHL"/>
</dbReference>